<evidence type="ECO:0000256" key="5">
    <source>
        <dbReference type="ARBA" id="ARBA00023242"/>
    </source>
</evidence>
<dbReference type="GO" id="GO:0006325">
    <property type="term" value="P:chromatin organization"/>
    <property type="evidence" value="ECO:0007669"/>
    <property type="project" value="UniProtKB-KW"/>
</dbReference>
<accession>A0AAU9NHV9</accession>
<keyword evidence="2" id="KW-0156">Chromatin regulator</keyword>
<dbReference type="Pfam" id="PF05712">
    <property type="entry name" value="MRG"/>
    <property type="match status" value="1"/>
</dbReference>
<dbReference type="Pfam" id="PF22732">
    <property type="entry name" value="MSL3_chromo-like"/>
    <property type="match status" value="1"/>
</dbReference>
<dbReference type="PANTHER" id="PTHR10880">
    <property type="entry name" value="MORTALITY FACTOR 4-LIKE PROTEIN"/>
    <property type="match status" value="1"/>
</dbReference>
<dbReference type="InterPro" id="IPR008676">
    <property type="entry name" value="MRG"/>
</dbReference>
<dbReference type="InterPro" id="IPR000953">
    <property type="entry name" value="Chromo/chromo_shadow_dom"/>
</dbReference>
<dbReference type="FunFam" id="1.10.274.30:FF:000005">
    <property type="entry name" value="Chromatin modification-related protein EAF3"/>
    <property type="match status" value="1"/>
</dbReference>
<gene>
    <name evidence="8" type="ORF">LVIROSA_LOCUS23780</name>
</gene>
<dbReference type="InterPro" id="IPR038217">
    <property type="entry name" value="MRG_C_sf"/>
</dbReference>
<dbReference type="Gene3D" id="2.30.30.140">
    <property type="match status" value="1"/>
</dbReference>
<dbReference type="FunFam" id="2.30.30.140:FF:000102">
    <property type="entry name" value="Protein MRG1"/>
    <property type="match status" value="1"/>
</dbReference>
<keyword evidence="4" id="KW-0804">Transcription</keyword>
<organism evidence="8 9">
    <name type="scientific">Lactuca virosa</name>
    <dbReference type="NCBI Taxonomy" id="75947"/>
    <lineage>
        <taxon>Eukaryota</taxon>
        <taxon>Viridiplantae</taxon>
        <taxon>Streptophyta</taxon>
        <taxon>Embryophyta</taxon>
        <taxon>Tracheophyta</taxon>
        <taxon>Spermatophyta</taxon>
        <taxon>Magnoliopsida</taxon>
        <taxon>eudicotyledons</taxon>
        <taxon>Gunneridae</taxon>
        <taxon>Pentapetalae</taxon>
        <taxon>asterids</taxon>
        <taxon>campanulids</taxon>
        <taxon>Asterales</taxon>
        <taxon>Asteraceae</taxon>
        <taxon>Cichorioideae</taxon>
        <taxon>Cichorieae</taxon>
        <taxon>Lactucinae</taxon>
        <taxon>Lactuca</taxon>
    </lineage>
</organism>
<dbReference type="GO" id="GO:0000123">
    <property type="term" value="C:histone acetyltransferase complex"/>
    <property type="evidence" value="ECO:0007669"/>
    <property type="project" value="TreeGrafter"/>
</dbReference>
<proteinExistence type="predicted"/>
<dbReference type="SUPFAM" id="SSF54160">
    <property type="entry name" value="Chromo domain-like"/>
    <property type="match status" value="1"/>
</dbReference>
<name>A0AAU9NHV9_9ASTR</name>
<evidence type="ECO:0000256" key="4">
    <source>
        <dbReference type="ARBA" id="ARBA00023163"/>
    </source>
</evidence>
<dbReference type="InterPro" id="IPR026541">
    <property type="entry name" value="MRG_dom"/>
</dbReference>
<protein>
    <recommendedName>
        <fullName evidence="7">Chromo domain-containing protein</fullName>
    </recommendedName>
</protein>
<dbReference type="GO" id="GO:0048586">
    <property type="term" value="P:regulation of long-day photoperiodism, flowering"/>
    <property type="evidence" value="ECO:0007669"/>
    <property type="project" value="UniProtKB-ARBA"/>
</dbReference>
<evidence type="ECO:0000259" key="7">
    <source>
        <dbReference type="SMART" id="SM00298"/>
    </source>
</evidence>
<dbReference type="EMBL" id="CAKMRJ010004445">
    <property type="protein sequence ID" value="CAH1437451.1"/>
    <property type="molecule type" value="Genomic_DNA"/>
</dbReference>
<dbReference type="GO" id="GO:0005634">
    <property type="term" value="C:nucleus"/>
    <property type="evidence" value="ECO:0007669"/>
    <property type="project" value="UniProtKB-SubCell"/>
</dbReference>
<feature type="domain" description="Chromo" evidence="7">
    <location>
        <begin position="74"/>
        <end position="142"/>
    </location>
</feature>
<comment type="subcellular location">
    <subcellularLocation>
        <location evidence="1">Nucleus</location>
    </subcellularLocation>
</comment>
<comment type="caution">
    <text evidence="8">The sequence shown here is derived from an EMBL/GenBank/DDBJ whole genome shotgun (WGS) entry which is preliminary data.</text>
</comment>
<dbReference type="AlphaFoldDB" id="A0AAU9NHV9"/>
<keyword evidence="5" id="KW-0539">Nucleus</keyword>
<sequence length="345" mass="39799">MTKHHFRILRCGTTWHRGNEPNRNTPPLKVKPRNQKEAGLSRATTLMGSSKEDSANGADNSAANRRRADSNSKLFSDGEKVLAYHGPRIYEAKVQKSEIRKNEWKYFVHYLGWSKTWDEWVGVDRLMKNTEENILKQQALDKKQGVDRNSKSGKSTQTKPKVSSGAKGKKRKNDSSTEKENASVEKLINIQIPSALKKQLVNDWEFVNEQDKLVELPRSPNIDDIFEKYLEYRSKKDGMMTDSVGEILKGLRCYFDRALPIILLYNKERHQYHEAVADDVSPSTIYGAEHLLRLFVKLPDLLPYVNIEEDLVMRLHQKFVDFLKFLQKNQNSFFVSSYDGSKVSD</sequence>
<dbReference type="InterPro" id="IPR016197">
    <property type="entry name" value="Chromo-like_dom_sf"/>
</dbReference>
<evidence type="ECO:0000256" key="1">
    <source>
        <dbReference type="ARBA" id="ARBA00004123"/>
    </source>
</evidence>
<dbReference type="GO" id="GO:1990841">
    <property type="term" value="F:promoter-specific chromatin binding"/>
    <property type="evidence" value="ECO:0007669"/>
    <property type="project" value="UniProtKB-ARBA"/>
</dbReference>
<evidence type="ECO:0000313" key="9">
    <source>
        <dbReference type="Proteomes" id="UP001157418"/>
    </source>
</evidence>
<keyword evidence="3" id="KW-0805">Transcription regulation</keyword>
<dbReference type="Proteomes" id="UP001157418">
    <property type="component" value="Unassembled WGS sequence"/>
</dbReference>
<evidence type="ECO:0000313" key="8">
    <source>
        <dbReference type="EMBL" id="CAH1437451.1"/>
    </source>
</evidence>
<evidence type="ECO:0000256" key="6">
    <source>
        <dbReference type="SAM" id="MobiDB-lite"/>
    </source>
</evidence>
<feature type="compositionally biased region" description="Polar residues" evidence="6">
    <location>
        <begin position="152"/>
        <end position="161"/>
    </location>
</feature>
<feature type="compositionally biased region" description="Basic and acidic residues" evidence="6">
    <location>
        <begin position="138"/>
        <end position="150"/>
    </location>
</feature>
<dbReference type="PROSITE" id="PS51640">
    <property type="entry name" value="MRG"/>
    <property type="match status" value="1"/>
</dbReference>
<dbReference type="Gene3D" id="1.10.274.30">
    <property type="entry name" value="MRG domain"/>
    <property type="match status" value="1"/>
</dbReference>
<feature type="region of interest" description="Disordered" evidence="6">
    <location>
        <begin position="13"/>
        <end position="72"/>
    </location>
</feature>
<keyword evidence="9" id="KW-1185">Reference proteome</keyword>
<feature type="region of interest" description="Disordered" evidence="6">
    <location>
        <begin position="138"/>
        <end position="182"/>
    </location>
</feature>
<dbReference type="GO" id="GO:0006355">
    <property type="term" value="P:regulation of DNA-templated transcription"/>
    <property type="evidence" value="ECO:0007669"/>
    <property type="project" value="InterPro"/>
</dbReference>
<evidence type="ECO:0000256" key="3">
    <source>
        <dbReference type="ARBA" id="ARBA00023015"/>
    </source>
</evidence>
<reference evidence="8 9" key="1">
    <citation type="submission" date="2022-01" db="EMBL/GenBank/DDBJ databases">
        <authorList>
            <person name="Xiong W."/>
            <person name="Schranz E."/>
        </authorList>
    </citation>
    <scope>NUCLEOTIDE SEQUENCE [LARGE SCALE GENOMIC DNA]</scope>
</reference>
<dbReference type="CDD" id="cd18983">
    <property type="entry name" value="CBD_MSL3_like"/>
    <property type="match status" value="1"/>
</dbReference>
<evidence type="ECO:0000256" key="2">
    <source>
        <dbReference type="ARBA" id="ARBA00022853"/>
    </source>
</evidence>
<dbReference type="SMART" id="SM00298">
    <property type="entry name" value="CHROMO"/>
    <property type="match status" value="1"/>
</dbReference>
<dbReference type="PANTHER" id="PTHR10880:SF15">
    <property type="entry name" value="MSL COMPLEX SUBUNIT 3"/>
    <property type="match status" value="1"/>
</dbReference>
<dbReference type="InterPro" id="IPR053820">
    <property type="entry name" value="MSL3_chromo-like"/>
</dbReference>
<feature type="compositionally biased region" description="Basic and acidic residues" evidence="6">
    <location>
        <begin position="173"/>
        <end position="182"/>
    </location>
</feature>